<feature type="region of interest" description="Disordered" evidence="1">
    <location>
        <begin position="1"/>
        <end position="67"/>
    </location>
</feature>
<feature type="region of interest" description="Disordered" evidence="1">
    <location>
        <begin position="1636"/>
        <end position="1765"/>
    </location>
</feature>
<feature type="region of interest" description="Disordered" evidence="1">
    <location>
        <begin position="1540"/>
        <end position="1560"/>
    </location>
</feature>
<feature type="compositionally biased region" description="Basic and acidic residues" evidence="1">
    <location>
        <begin position="600"/>
        <end position="619"/>
    </location>
</feature>
<gene>
    <name evidence="2" type="ORF">CSUI_006886</name>
</gene>
<feature type="compositionally biased region" description="Polar residues" evidence="1">
    <location>
        <begin position="1382"/>
        <end position="1397"/>
    </location>
</feature>
<feature type="region of interest" description="Disordered" evidence="1">
    <location>
        <begin position="242"/>
        <end position="272"/>
    </location>
</feature>
<dbReference type="Proteomes" id="UP000221165">
    <property type="component" value="Unassembled WGS sequence"/>
</dbReference>
<accession>A0A2C6KSH6</accession>
<feature type="compositionally biased region" description="Basic and acidic residues" evidence="1">
    <location>
        <begin position="1722"/>
        <end position="1738"/>
    </location>
</feature>
<feature type="compositionally biased region" description="Polar residues" evidence="1">
    <location>
        <begin position="250"/>
        <end position="272"/>
    </location>
</feature>
<feature type="region of interest" description="Disordered" evidence="1">
    <location>
        <begin position="206"/>
        <end position="227"/>
    </location>
</feature>
<feature type="compositionally biased region" description="Low complexity" evidence="1">
    <location>
        <begin position="206"/>
        <end position="217"/>
    </location>
</feature>
<feature type="region of interest" description="Disordered" evidence="1">
    <location>
        <begin position="1161"/>
        <end position="1181"/>
    </location>
</feature>
<feature type="compositionally biased region" description="Low complexity" evidence="1">
    <location>
        <begin position="1546"/>
        <end position="1560"/>
    </location>
</feature>
<evidence type="ECO:0000256" key="1">
    <source>
        <dbReference type="SAM" id="MobiDB-lite"/>
    </source>
</evidence>
<comment type="caution">
    <text evidence="2">The sequence shown here is derived from an EMBL/GenBank/DDBJ whole genome shotgun (WGS) entry which is preliminary data.</text>
</comment>
<feature type="region of interest" description="Disordered" evidence="1">
    <location>
        <begin position="1251"/>
        <end position="1300"/>
    </location>
</feature>
<name>A0A2C6KSH6_9APIC</name>
<dbReference type="GeneID" id="94430247"/>
<feature type="region of interest" description="Disordered" evidence="1">
    <location>
        <begin position="328"/>
        <end position="355"/>
    </location>
</feature>
<dbReference type="VEuPathDB" id="ToxoDB:CSUI_006886"/>
<feature type="compositionally biased region" description="Low complexity" evidence="1">
    <location>
        <begin position="583"/>
        <end position="596"/>
    </location>
</feature>
<protein>
    <submittedName>
        <fullName evidence="2">Uncharacterized protein</fullName>
    </submittedName>
</protein>
<dbReference type="EMBL" id="MIGC01003542">
    <property type="protein sequence ID" value="PHJ19282.1"/>
    <property type="molecule type" value="Genomic_DNA"/>
</dbReference>
<feature type="compositionally biased region" description="Polar residues" evidence="1">
    <location>
        <begin position="339"/>
        <end position="351"/>
    </location>
</feature>
<feature type="region of interest" description="Disordered" evidence="1">
    <location>
        <begin position="526"/>
        <end position="654"/>
    </location>
</feature>
<feature type="compositionally biased region" description="Basic and acidic residues" evidence="1">
    <location>
        <begin position="1751"/>
        <end position="1765"/>
    </location>
</feature>
<proteinExistence type="predicted"/>
<evidence type="ECO:0000313" key="3">
    <source>
        <dbReference type="Proteomes" id="UP000221165"/>
    </source>
</evidence>
<dbReference type="RefSeq" id="XP_067920984.1">
    <property type="nucleotide sequence ID" value="XM_068067036.1"/>
</dbReference>
<feature type="compositionally biased region" description="Low complexity" evidence="1">
    <location>
        <begin position="1455"/>
        <end position="1466"/>
    </location>
</feature>
<reference evidence="2 3" key="1">
    <citation type="journal article" date="2017" name="Int. J. Parasitol.">
        <title>The genome of the protozoan parasite Cystoisospora suis and a reverse vaccinology approach to identify vaccine candidates.</title>
        <authorList>
            <person name="Palmieri N."/>
            <person name="Shrestha A."/>
            <person name="Ruttkowski B."/>
            <person name="Beck T."/>
            <person name="Vogl C."/>
            <person name="Tomley F."/>
            <person name="Blake D.P."/>
            <person name="Joachim A."/>
        </authorList>
    </citation>
    <scope>NUCLEOTIDE SEQUENCE [LARGE SCALE GENOMIC DNA]</scope>
    <source>
        <strain evidence="2 3">Wien I</strain>
    </source>
</reference>
<organism evidence="2 3">
    <name type="scientific">Cystoisospora suis</name>
    <dbReference type="NCBI Taxonomy" id="483139"/>
    <lineage>
        <taxon>Eukaryota</taxon>
        <taxon>Sar</taxon>
        <taxon>Alveolata</taxon>
        <taxon>Apicomplexa</taxon>
        <taxon>Conoidasida</taxon>
        <taxon>Coccidia</taxon>
        <taxon>Eucoccidiorida</taxon>
        <taxon>Eimeriorina</taxon>
        <taxon>Sarcocystidae</taxon>
        <taxon>Cystoisospora</taxon>
    </lineage>
</organism>
<sequence length="1765" mass="186374">MAPAEGRISERQNGGDDATAEVAGQEESQAAVIDTSLEIRSELAPLPSRDSADSATRSAAEESDKAATACVAVNTPVRGRLRLSESCPVSAPETMKAAACRVMVRRLEKKAENAAARIANSTRQTGCAASAWQVIHRTRIQVGKELAAFFNKKRLELLQKKRQIALLDEATQDPRERLHQILAEETVDCATVHCMVHSYNPKLLSSGEHLPSSSSTSDLEPAERPCCEETAATAGARQLHPPDVHEDQASLPQHATPSTRGGSTQRGPAPQIQSMTLRSLKKLGELYLSSETGRPLSAAAAEADKPRSAQAGTRETLFARIVYPAKNGEATQKGGGSCKQASKTTSDSAQADPSPGGIVTLCADPPRPCSMLTWSSSVSVSLPSSRPLNKFSIESPEPGHSCLSSELGGDRLSVDVGRVQGSASRHLAAAAPPPYPALGPCQSTPSSQVSLLQTKAPHPTCGLSSAVPRQTEVAHDAVTKSRKSFHVSEAHAQSPATVVPGAFSKSCPFTAESLSLRDGHLGQHPELLQQDRGGEGTADEAPPGLDAPHPRLAPTVTVPSFGALEGEQQPSKAPGQPRTLNCLSHSPALSSPPASATVCKGKESAKEDSLRETLMKDGLPRAGDAEGETEPGAASLALGYPDSEQESKSAAFDTSALKDPAAALSKESSCAEAKCCESSAETKNQETVGPPDRRFESWDGRLDQFFPASRAAQTVFSEVDAALAEANEALRDAAAAASTILCDPVSSATLRILSSPNGQQTHLLQGQRDRRQHEKTCRQSLGQGPSRYPCESGQSGIYEDWQRNAGNDAFFPCASLLYPVPPKATTVGRDAEPAPEKADSPPNCPDARTTEESLPSRYCGRSHCIPVESVNGVMSLGLDCPTLLETPSKNHGFAAAELLSCRTAEPTSKFDHAKCPASLTHFDSHSFCQCGGVAGQTAAPVNKSDNLSGTSRCLRKETAGQEETPPVTRLVTLRTAKLKRGADAESSPLKTRNRGECLIAAMEETLFCVRALARVGGASGCEDNAASCFQKATRLSLHGGVDSDARHVFSRSAKQEALGVPQPTASNLEVSHEVPTMEGHEPACLTAGHPVESLLTERGRRSCQGLTQLSQTLTGEKRAFPLALLSAAALSGTSIRARPETELLARDRACNRPGICELSDSQISSPHGAGNLTEEAPGADCADGESYHLPGVLLSGAPILGRSSSFGASRSGHLPAACLHPVSRVESRAQGLLNRGYVVQAQAAVQVSREYGPTGKNHVTASPTRRLSKEPGAEQHSPSSLGACQDPRTPVEKSFDPSPAPFPIGQSLLLEKGDSQALFSCIGGTATSCPLNTQTENSMETVTAQPGTAQGNTEDVRIPSTVTLCGPHCQRQAQMCCPPQPSVTENASTHAQSSPLSGLSGAGISPVSAEPTTQSQVTGGPTRPRNQTTLGPKGTSFRHTHPTTAEVGTAQNPHAPSSLLGSSPRSGGPGPAGLEGKQKPRLHQHEATCCLDAFEGEALDLINRISLCDSNVDQAEQNLASRLPEPRDTLLETDGVVFDGRSRNTLSKGPSSLAPSSTSHSKLCHPWSTEKLIAAASGGLHFHYRPGVTRAIGRVEPESLRPSAFACRGGRLPPVARIPGQRQLWSHTVTATEGNLSSLPAGTSPLHQRKQIGAVQERPVTSLFWTPEPDNKPSDGQARKNAFPSSGVCQSRQKQQGQPLHYRATPLGSPGCPGRGGNMARGPDHERKPNLGFRERNTKCGHPLVVQSQRRAQERRQRLEQIKLR</sequence>
<feature type="region of interest" description="Disordered" evidence="1">
    <location>
        <begin position="1380"/>
        <end position="1480"/>
    </location>
</feature>
<feature type="region of interest" description="Disordered" evidence="1">
    <location>
        <begin position="824"/>
        <end position="851"/>
    </location>
</feature>
<keyword evidence="3" id="KW-1185">Reference proteome</keyword>
<evidence type="ECO:0000313" key="2">
    <source>
        <dbReference type="EMBL" id="PHJ19282.1"/>
    </source>
</evidence>
<feature type="compositionally biased region" description="Basic and acidic residues" evidence="1">
    <location>
        <begin position="829"/>
        <end position="839"/>
    </location>
</feature>
<feature type="compositionally biased region" description="Polar residues" evidence="1">
    <location>
        <begin position="1683"/>
        <end position="1698"/>
    </location>
</feature>
<feature type="compositionally biased region" description="Polar residues" evidence="1">
    <location>
        <begin position="1410"/>
        <end position="1430"/>
    </location>
</feature>